<dbReference type="Gene3D" id="3.30.1310.20">
    <property type="entry name" value="PRTase-like"/>
    <property type="match status" value="1"/>
</dbReference>
<dbReference type="InterPro" id="IPR029057">
    <property type="entry name" value="PRTase-like"/>
</dbReference>
<name>A0A9W8B286_9FUNG</name>
<dbReference type="AlphaFoldDB" id="A0A9W8B286"/>
<evidence type="ECO:0000313" key="2">
    <source>
        <dbReference type="EMBL" id="KAJ1974748.1"/>
    </source>
</evidence>
<organism evidence="2 3">
    <name type="scientific">Dimargaris verticillata</name>
    <dbReference type="NCBI Taxonomy" id="2761393"/>
    <lineage>
        <taxon>Eukaryota</taxon>
        <taxon>Fungi</taxon>
        <taxon>Fungi incertae sedis</taxon>
        <taxon>Zoopagomycota</taxon>
        <taxon>Kickxellomycotina</taxon>
        <taxon>Dimargaritomycetes</taxon>
        <taxon>Dimargaritales</taxon>
        <taxon>Dimargaritaceae</taxon>
        <taxon>Dimargaris</taxon>
    </lineage>
</organism>
<dbReference type="Proteomes" id="UP001151582">
    <property type="component" value="Unassembled WGS sequence"/>
</dbReference>
<protein>
    <recommendedName>
        <fullName evidence="4">Phosphoribosyltransferase domain-containing protein</fullName>
    </recommendedName>
</protein>
<evidence type="ECO:0008006" key="4">
    <source>
        <dbReference type="Google" id="ProtNLM"/>
    </source>
</evidence>
<dbReference type="CDD" id="cd06223">
    <property type="entry name" value="PRTases_typeI"/>
    <property type="match status" value="1"/>
</dbReference>
<proteinExistence type="predicted"/>
<dbReference type="OrthoDB" id="5779169at2759"/>
<dbReference type="Gene3D" id="3.40.50.2020">
    <property type="match status" value="1"/>
</dbReference>
<reference evidence="2" key="1">
    <citation type="submission" date="2022-07" db="EMBL/GenBank/DDBJ databases">
        <title>Phylogenomic reconstructions and comparative analyses of Kickxellomycotina fungi.</title>
        <authorList>
            <person name="Reynolds N.K."/>
            <person name="Stajich J.E."/>
            <person name="Barry K."/>
            <person name="Grigoriev I.V."/>
            <person name="Crous P."/>
            <person name="Smith M.E."/>
        </authorList>
    </citation>
    <scope>NUCLEOTIDE SEQUENCE</scope>
    <source>
        <strain evidence="2">RSA 567</strain>
    </source>
</reference>
<dbReference type="EMBL" id="JANBQB010000613">
    <property type="protein sequence ID" value="KAJ1974748.1"/>
    <property type="molecule type" value="Genomic_DNA"/>
</dbReference>
<gene>
    <name evidence="2" type="ORF">H4R34_004602</name>
</gene>
<comment type="caution">
    <text evidence="2">The sequence shown here is derived from an EMBL/GenBank/DDBJ whole genome shotgun (WGS) entry which is preliminary data.</text>
</comment>
<evidence type="ECO:0000313" key="3">
    <source>
        <dbReference type="Proteomes" id="UP001151582"/>
    </source>
</evidence>
<evidence type="ECO:0000256" key="1">
    <source>
        <dbReference type="SAM" id="MobiDB-lite"/>
    </source>
</evidence>
<dbReference type="SUPFAM" id="SSF53271">
    <property type="entry name" value="PRTase-like"/>
    <property type="match status" value="1"/>
</dbReference>
<feature type="non-terminal residue" evidence="2">
    <location>
        <position position="1"/>
    </location>
</feature>
<dbReference type="InterPro" id="IPR000836">
    <property type="entry name" value="PRTase_dom"/>
</dbReference>
<feature type="region of interest" description="Disordered" evidence="1">
    <location>
        <begin position="29"/>
        <end position="52"/>
    </location>
</feature>
<sequence>STPAPPTLPPVAPKETSARQLLRLSVDMVQQSRSPHLTPSPERSYTTGSNMPRYTDRIEAGEILASKLACQVDDYAQCTVLALSRPGLVVANVVGRRLQLPVGVLYVRQVTWPVGTAADDDENDQQPVQISIGAVTSADDAQGVWQREIVRGLKLTDRQLAEAQQQPRDCLNQALQALPPRYLSALHDALRVSAENSLAYGDMPSRGASQSGVILVDDGIASGDDVRAAIAVVQRMRPELRIVVATPVGIADTMKYLARHVYRTVTAYTPPVPYRVPCWYQRATSLSDEEQALLHV</sequence>
<keyword evidence="3" id="KW-1185">Reference proteome</keyword>
<accession>A0A9W8B286</accession>